<dbReference type="InterPro" id="IPR011009">
    <property type="entry name" value="Kinase-like_dom_sf"/>
</dbReference>
<feature type="compositionally biased region" description="Low complexity" evidence="3">
    <location>
        <begin position="51"/>
        <end position="68"/>
    </location>
</feature>
<keyword evidence="5" id="KW-1185">Reference proteome</keyword>
<dbReference type="InterPro" id="IPR050117">
    <property type="entry name" value="MAPK"/>
</dbReference>
<evidence type="ECO:0000256" key="3">
    <source>
        <dbReference type="SAM" id="MobiDB-lite"/>
    </source>
</evidence>
<feature type="region of interest" description="Disordered" evidence="3">
    <location>
        <begin position="1"/>
        <end position="69"/>
    </location>
</feature>
<proteinExistence type="predicted"/>
<evidence type="ECO:0008006" key="6">
    <source>
        <dbReference type="Google" id="ProtNLM"/>
    </source>
</evidence>
<keyword evidence="1" id="KW-0547">Nucleotide-binding</keyword>
<accession>A0A0D2LR07</accession>
<dbReference type="GO" id="GO:0005524">
    <property type="term" value="F:ATP binding"/>
    <property type="evidence" value="ECO:0007669"/>
    <property type="project" value="UniProtKB-KW"/>
</dbReference>
<feature type="compositionally biased region" description="Gly residues" evidence="3">
    <location>
        <begin position="166"/>
        <end position="177"/>
    </location>
</feature>
<dbReference type="RefSeq" id="XP_013891391.1">
    <property type="nucleotide sequence ID" value="XM_014035937.1"/>
</dbReference>
<dbReference type="AlphaFoldDB" id="A0A0D2LR07"/>
<feature type="region of interest" description="Disordered" evidence="3">
    <location>
        <begin position="107"/>
        <end position="177"/>
    </location>
</feature>
<protein>
    <recommendedName>
        <fullName evidence="6">Protein kinase domain-containing protein</fullName>
    </recommendedName>
</protein>
<sequence length="285" mass="29183">MYEALGPSPVDTPTAPAGRHQPQHEQQQQQQQEPAGFAGRGKRAGAGEAGNGEQQQQQQQRQQQQPEGLAVVGPSRWWLRVRAGPDGDAFVRGVTRQLLLALAAAHAAGVTHRDVKPENLLAPTRPRHARPPAPPAGEPVVGARGRVNGAEQRQRRREGGPTSSEDGGGGRGSGGGAVLVPWSCSDDALLRLIASRDPTGRGLGGVLALRLLQRLLHWDPLQRPTAAQALRHAYFTAPAACDEGTGGGCGGGGAAGEGAGAGAGAGGAAAAARCSSLEVGEVGWC</sequence>
<reference evidence="4 5" key="1">
    <citation type="journal article" date="2013" name="BMC Genomics">
        <title>Reconstruction of the lipid metabolism for the microalga Monoraphidium neglectum from its genome sequence reveals characteristics suitable for biofuel production.</title>
        <authorList>
            <person name="Bogen C."/>
            <person name="Al-Dilaimi A."/>
            <person name="Albersmeier A."/>
            <person name="Wichmann J."/>
            <person name="Grundmann M."/>
            <person name="Rupp O."/>
            <person name="Lauersen K.J."/>
            <person name="Blifernez-Klassen O."/>
            <person name="Kalinowski J."/>
            <person name="Goesmann A."/>
            <person name="Mussgnug J.H."/>
            <person name="Kruse O."/>
        </authorList>
    </citation>
    <scope>NUCLEOTIDE SEQUENCE [LARGE SCALE GENOMIC DNA]</scope>
    <source>
        <strain evidence="4 5">SAG 48.87</strain>
    </source>
</reference>
<evidence type="ECO:0000313" key="5">
    <source>
        <dbReference type="Proteomes" id="UP000054498"/>
    </source>
</evidence>
<dbReference type="PANTHER" id="PTHR24055">
    <property type="entry name" value="MITOGEN-ACTIVATED PROTEIN KINASE"/>
    <property type="match status" value="1"/>
</dbReference>
<dbReference type="SUPFAM" id="SSF56112">
    <property type="entry name" value="Protein kinase-like (PK-like)"/>
    <property type="match status" value="2"/>
</dbReference>
<name>A0A0D2LR07_9CHLO</name>
<dbReference type="Proteomes" id="UP000054498">
    <property type="component" value="Unassembled WGS sequence"/>
</dbReference>
<evidence type="ECO:0000256" key="1">
    <source>
        <dbReference type="ARBA" id="ARBA00022741"/>
    </source>
</evidence>
<dbReference type="KEGG" id="mng:MNEG_15592"/>
<evidence type="ECO:0000313" key="4">
    <source>
        <dbReference type="EMBL" id="KIY92371.1"/>
    </source>
</evidence>
<gene>
    <name evidence="4" type="ORF">MNEG_15592</name>
</gene>
<dbReference type="Gene3D" id="1.10.510.10">
    <property type="entry name" value="Transferase(Phosphotransferase) domain 1"/>
    <property type="match status" value="2"/>
</dbReference>
<keyword evidence="2" id="KW-0067">ATP-binding</keyword>
<feature type="compositionally biased region" description="Low complexity" evidence="3">
    <location>
        <begin position="24"/>
        <end position="37"/>
    </location>
</feature>
<dbReference type="STRING" id="145388.A0A0D2LR07"/>
<dbReference type="GeneID" id="25733269"/>
<dbReference type="EMBL" id="KK105684">
    <property type="protein sequence ID" value="KIY92371.1"/>
    <property type="molecule type" value="Genomic_DNA"/>
</dbReference>
<evidence type="ECO:0000256" key="2">
    <source>
        <dbReference type="ARBA" id="ARBA00022840"/>
    </source>
</evidence>
<organism evidence="4 5">
    <name type="scientific">Monoraphidium neglectum</name>
    <dbReference type="NCBI Taxonomy" id="145388"/>
    <lineage>
        <taxon>Eukaryota</taxon>
        <taxon>Viridiplantae</taxon>
        <taxon>Chlorophyta</taxon>
        <taxon>core chlorophytes</taxon>
        <taxon>Chlorophyceae</taxon>
        <taxon>CS clade</taxon>
        <taxon>Sphaeropleales</taxon>
        <taxon>Selenastraceae</taxon>
        <taxon>Monoraphidium</taxon>
    </lineage>
</organism>